<sequence length="77" mass="9003">MGTRKNKYEKFIDELFSRIIEVNGLEKTTIGTFCTNFNNDPNSKPLSNVELNDIWSLEIADSMVIRSINIRRMNDKY</sequence>
<dbReference type="Proteomes" id="UP000297248">
    <property type="component" value="Unassembled WGS sequence"/>
</dbReference>
<accession>A0A4Y8AMG1</accession>
<comment type="caution">
    <text evidence="2">The sequence shown here is derived from an EMBL/GenBank/DDBJ whole genome shotgun (WGS) entry which is preliminary data.</text>
</comment>
<dbReference type="EMBL" id="JACIEG010000001">
    <property type="protein sequence ID" value="MBB3967437.1"/>
    <property type="molecule type" value="Genomic_DNA"/>
</dbReference>
<gene>
    <name evidence="2" type="ORF">E2R65_04810</name>
    <name evidence="1" type="ORF">GGR35_000023</name>
</gene>
<evidence type="ECO:0000313" key="2">
    <source>
        <dbReference type="EMBL" id="TEW69495.1"/>
    </source>
</evidence>
<reference evidence="2" key="2">
    <citation type="submission" date="2019-03" db="EMBL/GenBank/DDBJ databases">
        <authorList>
            <person name="Yan Y.-Q."/>
            <person name="Du Z.-J."/>
        </authorList>
    </citation>
    <scope>NUCLEOTIDE SEQUENCE</scope>
    <source>
        <strain evidence="2">PP-F2FG21</strain>
    </source>
</reference>
<reference evidence="2 3" key="1">
    <citation type="journal article" date="2016" name="Int. J. Syst. Evol. Microbiol.">
        <title>Proposal of Mucilaginibacter phyllosphaerae sp. nov. isolated from the phyllosphere of Galium album.</title>
        <authorList>
            <person name="Aydogan E.L."/>
            <person name="Busse H.J."/>
            <person name="Moser G."/>
            <person name="Muller C."/>
            <person name="Kampfer P."/>
            <person name="Glaeser S.P."/>
        </authorList>
    </citation>
    <scope>NUCLEOTIDE SEQUENCE [LARGE SCALE GENOMIC DNA]</scope>
    <source>
        <strain evidence="2 3">PP-F2FG21</strain>
    </source>
</reference>
<reference evidence="1 4" key="3">
    <citation type="submission" date="2020-08" db="EMBL/GenBank/DDBJ databases">
        <title>Genomic Encyclopedia of Type Strains, Phase IV (KMG-IV): sequencing the most valuable type-strain genomes for metagenomic binning, comparative biology and taxonomic classification.</title>
        <authorList>
            <person name="Goeker M."/>
        </authorList>
    </citation>
    <scope>NUCLEOTIDE SEQUENCE [LARGE SCALE GENOMIC DNA]</scope>
    <source>
        <strain evidence="1 4">DSM 100995</strain>
    </source>
</reference>
<name>A0A4Y8AMG1_9SPHI</name>
<dbReference type="EMBL" id="SNQG01000001">
    <property type="protein sequence ID" value="TEW69495.1"/>
    <property type="molecule type" value="Genomic_DNA"/>
</dbReference>
<dbReference type="Proteomes" id="UP000583101">
    <property type="component" value="Unassembled WGS sequence"/>
</dbReference>
<dbReference type="RefSeq" id="WP_134335322.1">
    <property type="nucleotide sequence ID" value="NZ_BMCZ01000007.1"/>
</dbReference>
<protein>
    <submittedName>
        <fullName evidence="2">Uncharacterized protein</fullName>
    </submittedName>
</protein>
<evidence type="ECO:0000313" key="4">
    <source>
        <dbReference type="Proteomes" id="UP000583101"/>
    </source>
</evidence>
<evidence type="ECO:0000313" key="3">
    <source>
        <dbReference type="Proteomes" id="UP000297248"/>
    </source>
</evidence>
<dbReference type="AlphaFoldDB" id="A0A4Y8AMG1"/>
<organism evidence="2 3">
    <name type="scientific">Mucilaginibacter phyllosphaerae</name>
    <dbReference type="NCBI Taxonomy" id="1812349"/>
    <lineage>
        <taxon>Bacteria</taxon>
        <taxon>Pseudomonadati</taxon>
        <taxon>Bacteroidota</taxon>
        <taxon>Sphingobacteriia</taxon>
        <taxon>Sphingobacteriales</taxon>
        <taxon>Sphingobacteriaceae</taxon>
        <taxon>Mucilaginibacter</taxon>
    </lineage>
</organism>
<keyword evidence="4" id="KW-1185">Reference proteome</keyword>
<proteinExistence type="predicted"/>
<evidence type="ECO:0000313" key="1">
    <source>
        <dbReference type="EMBL" id="MBB3967437.1"/>
    </source>
</evidence>